<dbReference type="Pfam" id="PF13424">
    <property type="entry name" value="TPR_12"/>
    <property type="match status" value="1"/>
</dbReference>
<gene>
    <name evidence="2" type="ORF">F5544_22475</name>
</gene>
<dbReference type="InterPro" id="IPR011990">
    <property type="entry name" value="TPR-like_helical_dom_sf"/>
</dbReference>
<keyword evidence="3" id="KW-1185">Reference proteome</keyword>
<dbReference type="InterPro" id="IPR023214">
    <property type="entry name" value="HAD_sf"/>
</dbReference>
<dbReference type="SFLD" id="SFLDG01129">
    <property type="entry name" value="C1.5:_HAD__Beta-PGM__Phosphata"/>
    <property type="match status" value="1"/>
</dbReference>
<dbReference type="Pfam" id="PF13419">
    <property type="entry name" value="HAD_2"/>
    <property type="match status" value="1"/>
</dbReference>
<dbReference type="KEGG" id="nah:F5544_22475"/>
<dbReference type="GO" id="GO:0008967">
    <property type="term" value="F:phosphoglycolate phosphatase activity"/>
    <property type="evidence" value="ECO:0007669"/>
    <property type="project" value="TreeGrafter"/>
</dbReference>
<dbReference type="SFLD" id="SFLDS00003">
    <property type="entry name" value="Haloacid_Dehalogenase"/>
    <property type="match status" value="1"/>
</dbReference>
<feature type="repeat" description="TPR" evidence="1">
    <location>
        <begin position="168"/>
        <end position="201"/>
    </location>
</feature>
<keyword evidence="2" id="KW-0378">Hydrolase</keyword>
<dbReference type="Proteomes" id="UP000503540">
    <property type="component" value="Chromosome"/>
</dbReference>
<evidence type="ECO:0000313" key="3">
    <source>
        <dbReference type="Proteomes" id="UP000503540"/>
    </source>
</evidence>
<evidence type="ECO:0000313" key="2">
    <source>
        <dbReference type="EMBL" id="QIS12357.1"/>
    </source>
</evidence>
<dbReference type="Gene3D" id="1.10.150.240">
    <property type="entry name" value="Putative phosphatase, domain 2"/>
    <property type="match status" value="1"/>
</dbReference>
<dbReference type="InterPro" id="IPR023198">
    <property type="entry name" value="PGP-like_dom2"/>
</dbReference>
<dbReference type="GO" id="GO:0005829">
    <property type="term" value="C:cytosol"/>
    <property type="evidence" value="ECO:0007669"/>
    <property type="project" value="TreeGrafter"/>
</dbReference>
<evidence type="ECO:0000256" key="1">
    <source>
        <dbReference type="PROSITE-ProRule" id="PRU00339"/>
    </source>
</evidence>
<organism evidence="2 3">
    <name type="scientific">Nocardia arthritidis</name>
    <dbReference type="NCBI Taxonomy" id="228602"/>
    <lineage>
        <taxon>Bacteria</taxon>
        <taxon>Bacillati</taxon>
        <taxon>Actinomycetota</taxon>
        <taxon>Actinomycetes</taxon>
        <taxon>Mycobacteriales</taxon>
        <taxon>Nocardiaceae</taxon>
        <taxon>Nocardia</taxon>
    </lineage>
</organism>
<dbReference type="InterPro" id="IPR036412">
    <property type="entry name" value="HAD-like_sf"/>
</dbReference>
<keyword evidence="1" id="KW-0802">TPR repeat</keyword>
<dbReference type="InterPro" id="IPR019734">
    <property type="entry name" value="TPR_rpt"/>
</dbReference>
<protein>
    <submittedName>
        <fullName evidence="2">HAD hydrolase-like protein</fullName>
    </submittedName>
</protein>
<dbReference type="SUPFAM" id="SSF48452">
    <property type="entry name" value="TPR-like"/>
    <property type="match status" value="1"/>
</dbReference>
<dbReference type="EMBL" id="CP046172">
    <property type="protein sequence ID" value="QIS12357.1"/>
    <property type="molecule type" value="Genomic_DNA"/>
</dbReference>
<dbReference type="PROSITE" id="PS50005">
    <property type="entry name" value="TPR"/>
    <property type="match status" value="1"/>
</dbReference>
<dbReference type="CDD" id="cd01427">
    <property type="entry name" value="HAD_like"/>
    <property type="match status" value="1"/>
</dbReference>
<dbReference type="InterPro" id="IPR041492">
    <property type="entry name" value="HAD_2"/>
</dbReference>
<dbReference type="SMART" id="SM00028">
    <property type="entry name" value="TPR"/>
    <property type="match status" value="4"/>
</dbReference>
<dbReference type="Gene3D" id="1.25.40.10">
    <property type="entry name" value="Tetratricopeptide repeat domain"/>
    <property type="match status" value="1"/>
</dbReference>
<name>A0A6G9YH20_9NOCA</name>
<reference evidence="2 3" key="1">
    <citation type="journal article" date="2019" name="ACS Chem. Biol.">
        <title>Identification and Mobilization of a Cryptic Antibiotic Biosynthesis Gene Locus from a Human-Pathogenic Nocardia Isolate.</title>
        <authorList>
            <person name="Herisse M."/>
            <person name="Ishida K."/>
            <person name="Porter J.L."/>
            <person name="Howden B."/>
            <person name="Hertweck C."/>
            <person name="Stinear T.P."/>
            <person name="Pidot S.J."/>
        </authorList>
    </citation>
    <scope>NUCLEOTIDE SEQUENCE [LARGE SCALE GENOMIC DNA]</scope>
    <source>
        <strain evidence="2 3">AUSMDU00012717</strain>
    </source>
</reference>
<proteinExistence type="predicted"/>
<dbReference type="AlphaFoldDB" id="A0A6G9YH20"/>
<dbReference type="SUPFAM" id="SSF56784">
    <property type="entry name" value="HAD-like"/>
    <property type="match status" value="1"/>
</dbReference>
<accession>A0A6G9YH20</accession>
<dbReference type="InterPro" id="IPR050155">
    <property type="entry name" value="HAD-like_hydrolase_sf"/>
</dbReference>
<dbReference type="PANTHER" id="PTHR43434">
    <property type="entry name" value="PHOSPHOGLYCOLATE PHOSPHATASE"/>
    <property type="match status" value="1"/>
</dbReference>
<sequence>MRMLERERENILEFADRAYLRIGVGESSTEHRGGDGIRVPAEQYRAVIDFAESMAGFLWGRGHWRDRIRLCEKAAEAALRAGDPVARARQFALIGRVHVWLGEYTEAEGCLRASEEALPAAAGEADRRETLRLRGHIASRIGEFATARSLFERILATAPPTADDEGRAATLVELGVCAVREGEFEAARGRFAEALRLDDEMGVVEGAAVSLSHLAETYYELGNLRGARPLFERGLTCAEQVDRPSSAGRCHLGLAKIDVLERKYPQGRRHARAAAAIFARLGITDLVAEARLIADNLLGGGAPGIAELLARCRAMILDFDDTIAATARTRWPVLRRTAADFGIPLSIETIRAAWGLPFDAMLAALAPAVDPVAFEAAYGAAMAAEKPIPTRGARGLIEALRRRGIPWLIVGSGKRELIMQDLARLGLGAGPGEVFGCEETGAHKPDPRVLRRPLRRLAETGFERDEIVYVGDSVRDYTAAAGNDVPFVAVLSGLDNRADFRRAGLAEGFIVGDLTQLRLWL</sequence>
<dbReference type="Gene3D" id="3.40.50.1000">
    <property type="entry name" value="HAD superfamily/HAD-like"/>
    <property type="match status" value="1"/>
</dbReference>
<dbReference type="GO" id="GO:0006281">
    <property type="term" value="P:DNA repair"/>
    <property type="evidence" value="ECO:0007669"/>
    <property type="project" value="TreeGrafter"/>
</dbReference>
<dbReference type="PANTHER" id="PTHR43434:SF1">
    <property type="entry name" value="PHOSPHOGLYCOLATE PHOSPHATASE"/>
    <property type="match status" value="1"/>
</dbReference>